<sequence length="50" mass="5976">MGTDYLCEQCDAEYQVIHREKDPVSFCPFCGWQKDPDEESDEDEELWDDE</sequence>
<proteinExistence type="predicted"/>
<reference evidence="1" key="1">
    <citation type="submission" date="2020-04" db="EMBL/GenBank/DDBJ databases">
        <authorList>
            <person name="Chiriac C."/>
            <person name="Salcher M."/>
            <person name="Ghai R."/>
            <person name="Kavagutti S V."/>
        </authorList>
    </citation>
    <scope>NUCLEOTIDE SEQUENCE</scope>
</reference>
<name>A0A6J5LDJ4_9CAUD</name>
<evidence type="ECO:0000313" key="1">
    <source>
        <dbReference type="EMBL" id="CAB4131602.1"/>
    </source>
</evidence>
<accession>A0A6J5LDJ4</accession>
<protein>
    <submittedName>
        <fullName evidence="1">Uncharacterized protein</fullName>
    </submittedName>
</protein>
<dbReference type="EMBL" id="LR796247">
    <property type="protein sequence ID" value="CAB4131602.1"/>
    <property type="molecule type" value="Genomic_DNA"/>
</dbReference>
<organism evidence="1">
    <name type="scientific">uncultured Caudovirales phage</name>
    <dbReference type="NCBI Taxonomy" id="2100421"/>
    <lineage>
        <taxon>Viruses</taxon>
        <taxon>Duplodnaviria</taxon>
        <taxon>Heunggongvirae</taxon>
        <taxon>Uroviricota</taxon>
        <taxon>Caudoviricetes</taxon>
        <taxon>Peduoviridae</taxon>
        <taxon>Maltschvirus</taxon>
        <taxon>Maltschvirus maltsch</taxon>
    </lineage>
</organism>
<gene>
    <name evidence="1" type="ORF">UFOVP132_168</name>
</gene>